<dbReference type="EMBL" id="PNBA02000013">
    <property type="protein sequence ID" value="KAG6403259.1"/>
    <property type="molecule type" value="Genomic_DNA"/>
</dbReference>
<evidence type="ECO:0000313" key="1">
    <source>
        <dbReference type="EMBL" id="KAG6403259.1"/>
    </source>
</evidence>
<evidence type="ECO:0000313" key="2">
    <source>
        <dbReference type="Proteomes" id="UP000298416"/>
    </source>
</evidence>
<keyword evidence="2" id="KW-1185">Reference proteome</keyword>
<name>A0A8X8ZGN9_SALSN</name>
<organism evidence="1">
    <name type="scientific">Salvia splendens</name>
    <name type="common">Scarlet sage</name>
    <dbReference type="NCBI Taxonomy" id="180675"/>
    <lineage>
        <taxon>Eukaryota</taxon>
        <taxon>Viridiplantae</taxon>
        <taxon>Streptophyta</taxon>
        <taxon>Embryophyta</taxon>
        <taxon>Tracheophyta</taxon>
        <taxon>Spermatophyta</taxon>
        <taxon>Magnoliopsida</taxon>
        <taxon>eudicotyledons</taxon>
        <taxon>Gunneridae</taxon>
        <taxon>Pentapetalae</taxon>
        <taxon>asterids</taxon>
        <taxon>lamiids</taxon>
        <taxon>Lamiales</taxon>
        <taxon>Lamiaceae</taxon>
        <taxon>Nepetoideae</taxon>
        <taxon>Mentheae</taxon>
        <taxon>Salviinae</taxon>
        <taxon>Salvia</taxon>
        <taxon>Salvia subgen. Calosphace</taxon>
        <taxon>core Calosphace</taxon>
    </lineage>
</organism>
<comment type="caution">
    <text evidence="1">The sequence shown here is derived from an EMBL/GenBank/DDBJ whole genome shotgun (WGS) entry which is preliminary data.</text>
</comment>
<dbReference type="PANTHER" id="PTHR46328:SF35">
    <property type="entry name" value="PROTEIN FAR1-RELATED SEQUENCE 5-LIKE"/>
    <property type="match status" value="1"/>
</dbReference>
<accession>A0A8X8ZGN9</accession>
<dbReference type="PANTHER" id="PTHR46328">
    <property type="entry name" value="FAR-RED IMPAIRED RESPONSIVE (FAR1) FAMILY PROTEIN-RELATED"/>
    <property type="match status" value="1"/>
</dbReference>
<gene>
    <name evidence="1" type="ORF">SASPL_135476</name>
</gene>
<dbReference type="AlphaFoldDB" id="A0A8X8ZGN9"/>
<reference evidence="1" key="2">
    <citation type="submission" date="2020-08" db="EMBL/GenBank/DDBJ databases">
        <title>Plant Genome Project.</title>
        <authorList>
            <person name="Zhang R.-G."/>
        </authorList>
    </citation>
    <scope>NUCLEOTIDE SEQUENCE</scope>
    <source>
        <strain evidence="1">Huo1</strain>
        <tissue evidence="1">Leaf</tissue>
    </source>
</reference>
<proteinExistence type="predicted"/>
<reference evidence="1" key="1">
    <citation type="submission" date="2018-01" db="EMBL/GenBank/DDBJ databases">
        <authorList>
            <person name="Mao J.F."/>
        </authorList>
    </citation>
    <scope>NUCLEOTIDE SEQUENCE</scope>
    <source>
        <strain evidence="1">Huo1</strain>
        <tissue evidence="1">Leaf</tissue>
    </source>
</reference>
<dbReference type="Proteomes" id="UP000298416">
    <property type="component" value="Unassembled WGS sequence"/>
</dbReference>
<evidence type="ECO:0008006" key="3">
    <source>
        <dbReference type="Google" id="ProtNLM"/>
    </source>
</evidence>
<protein>
    <recommendedName>
        <fullName evidence="3">Protein FAR1-RELATED SEQUENCE</fullName>
    </recommendedName>
</protein>
<sequence length="178" mass="19961">MKFTRQTQCPARVNCIVKTNGKVIVSNVELNHNHSLEPQLSMFIPGNQELSLHMKRLLESRDIAGYRTCKNVRTLEVMAGGPQNLDVTELVCGYRHMTEEFKAFQDMERSFVKCADAAITDPHAIKMVKEAHKKLLVDIMNINRGGLISNPSPNGENARISTDPPTILDPLLMPCFDV</sequence>